<dbReference type="GO" id="GO:0006631">
    <property type="term" value="P:fatty acid metabolic process"/>
    <property type="evidence" value="ECO:0007669"/>
    <property type="project" value="UniProtKB-KW"/>
</dbReference>
<proteinExistence type="inferred from homology"/>
<dbReference type="STRING" id="158441.A0A226F336"/>
<keyword evidence="5" id="KW-0378">Hydrolase</keyword>
<dbReference type="EC" id="3.1.2.22" evidence="3"/>
<comment type="similarity">
    <text evidence="2">Belongs to the AB hydrolase superfamily. AB hydrolase 2 family.</text>
</comment>
<dbReference type="InterPro" id="IPR003140">
    <property type="entry name" value="PLipase/COase/thioEstase"/>
</dbReference>
<evidence type="ECO:0000256" key="7">
    <source>
        <dbReference type="ARBA" id="ARBA00023098"/>
    </source>
</evidence>
<keyword evidence="4" id="KW-0963">Cytoplasm</keyword>
<keyword evidence="6" id="KW-0276">Fatty acid metabolism</keyword>
<keyword evidence="13" id="KW-1185">Reference proteome</keyword>
<gene>
    <name evidence="12" type="ORF">Fcan01_01770</name>
</gene>
<dbReference type="EMBL" id="LNIX01000001">
    <property type="protein sequence ID" value="OXA64205.1"/>
    <property type="molecule type" value="Genomic_DNA"/>
</dbReference>
<comment type="caution">
    <text evidence="12">The sequence shown here is derived from an EMBL/GenBank/DDBJ whole genome shotgun (WGS) entry which is preliminary data.</text>
</comment>
<evidence type="ECO:0000256" key="4">
    <source>
        <dbReference type="ARBA" id="ARBA00022490"/>
    </source>
</evidence>
<dbReference type="PANTHER" id="PTHR10655:SF68">
    <property type="entry name" value="PALMITOYL-PROTEIN HYDROLASE"/>
    <property type="match status" value="1"/>
</dbReference>
<dbReference type="GO" id="GO:0008474">
    <property type="term" value="F:palmitoyl-(protein) hydrolase activity"/>
    <property type="evidence" value="ECO:0007669"/>
    <property type="project" value="UniProtKB-EC"/>
</dbReference>
<dbReference type="OMA" id="WYDILAM"/>
<evidence type="ECO:0000256" key="1">
    <source>
        <dbReference type="ARBA" id="ARBA00004496"/>
    </source>
</evidence>
<dbReference type="GO" id="GO:0052689">
    <property type="term" value="F:carboxylic ester hydrolase activity"/>
    <property type="evidence" value="ECO:0007669"/>
    <property type="project" value="TreeGrafter"/>
</dbReference>
<evidence type="ECO:0000256" key="3">
    <source>
        <dbReference type="ARBA" id="ARBA00012423"/>
    </source>
</evidence>
<comment type="subcellular location">
    <subcellularLocation>
        <location evidence="1">Cytoplasm</location>
    </subcellularLocation>
</comment>
<evidence type="ECO:0000256" key="2">
    <source>
        <dbReference type="ARBA" id="ARBA00006499"/>
    </source>
</evidence>
<dbReference type="Pfam" id="PF02230">
    <property type="entry name" value="Abhydrolase_2"/>
    <property type="match status" value="1"/>
</dbReference>
<evidence type="ECO:0000256" key="6">
    <source>
        <dbReference type="ARBA" id="ARBA00022832"/>
    </source>
</evidence>
<evidence type="ECO:0000256" key="10">
    <source>
        <dbReference type="ARBA" id="ARBA00048656"/>
    </source>
</evidence>
<keyword evidence="7" id="KW-0443">Lipid metabolism</keyword>
<dbReference type="Proteomes" id="UP000198287">
    <property type="component" value="Unassembled WGS sequence"/>
</dbReference>
<feature type="domain" description="Phospholipase/carboxylesterase/thioesterase" evidence="11">
    <location>
        <begin position="2"/>
        <end position="213"/>
    </location>
</feature>
<evidence type="ECO:0000313" key="12">
    <source>
        <dbReference type="EMBL" id="OXA64205.1"/>
    </source>
</evidence>
<dbReference type="SUPFAM" id="SSF53474">
    <property type="entry name" value="alpha/beta-Hydrolases"/>
    <property type="match status" value="1"/>
</dbReference>
<dbReference type="AlphaFoldDB" id="A0A226F336"/>
<dbReference type="PANTHER" id="PTHR10655">
    <property type="entry name" value="LYSOPHOSPHOLIPASE-RELATED"/>
    <property type="match status" value="1"/>
</dbReference>
<evidence type="ECO:0000256" key="9">
    <source>
        <dbReference type="ARBA" id="ARBA00047337"/>
    </source>
</evidence>
<dbReference type="FunFam" id="3.40.50.1820:FF:000010">
    <property type="entry name" value="Acyl-protein thioesterase 2"/>
    <property type="match status" value="1"/>
</dbReference>
<protein>
    <recommendedName>
        <fullName evidence="3">palmitoyl-protein hydrolase</fullName>
        <ecNumber evidence="3">3.1.2.22</ecNumber>
    </recommendedName>
    <alternativeName>
        <fullName evidence="8">Palmitoyl-protein hydrolase</fullName>
    </alternativeName>
</protein>
<accession>A0A226F336</accession>
<comment type="catalytic activity">
    <reaction evidence="9">
        <text>S-hexadecanoyl-L-cysteinyl-[protein] + H2O = L-cysteinyl-[protein] + hexadecanoate + H(+)</text>
        <dbReference type="Rhea" id="RHEA:19233"/>
        <dbReference type="Rhea" id="RHEA-COMP:10131"/>
        <dbReference type="Rhea" id="RHEA-COMP:11032"/>
        <dbReference type="ChEBI" id="CHEBI:7896"/>
        <dbReference type="ChEBI" id="CHEBI:15377"/>
        <dbReference type="ChEBI" id="CHEBI:15378"/>
        <dbReference type="ChEBI" id="CHEBI:29950"/>
        <dbReference type="ChEBI" id="CHEBI:74151"/>
        <dbReference type="EC" id="3.1.2.22"/>
    </reaction>
</comment>
<evidence type="ECO:0000259" key="11">
    <source>
        <dbReference type="Pfam" id="PF02230"/>
    </source>
</evidence>
<sequence length="221" mass="23411">MANPVIIPATAAHTATIIFLHGLGDTGHGWATTLAALKPPFAKLICPTAGKIHVTLNGGMRMPSWFDLKSLDPSGVEDEEGINKAADAIRKIIQEEIKAGIVPDRIVIGGFSMGGALALYVGLSTPPTLGGIVGLSCWLPMHKTFPYGGAGALQRPPLLQCHGEADPLVHYSFGMLTSTLLKTQLPKYTFKSYPNLGHSSSEAELEDVKAFLKDALPQLSS</sequence>
<reference evidence="12 13" key="1">
    <citation type="submission" date="2015-12" db="EMBL/GenBank/DDBJ databases">
        <title>The genome of Folsomia candida.</title>
        <authorList>
            <person name="Faddeeva A."/>
            <person name="Derks M.F."/>
            <person name="Anvar Y."/>
            <person name="Smit S."/>
            <person name="Van Straalen N."/>
            <person name="Roelofs D."/>
        </authorList>
    </citation>
    <scope>NUCLEOTIDE SEQUENCE [LARGE SCALE GENOMIC DNA]</scope>
    <source>
        <strain evidence="12 13">VU population</strain>
        <tissue evidence="12">Whole body</tissue>
    </source>
</reference>
<dbReference type="OrthoDB" id="2418081at2759"/>
<dbReference type="InterPro" id="IPR029058">
    <property type="entry name" value="AB_hydrolase_fold"/>
</dbReference>
<evidence type="ECO:0000313" key="13">
    <source>
        <dbReference type="Proteomes" id="UP000198287"/>
    </source>
</evidence>
<name>A0A226F336_FOLCA</name>
<evidence type="ECO:0000256" key="5">
    <source>
        <dbReference type="ARBA" id="ARBA00022801"/>
    </source>
</evidence>
<dbReference type="Gene3D" id="3.40.50.1820">
    <property type="entry name" value="alpha/beta hydrolase"/>
    <property type="match status" value="1"/>
</dbReference>
<organism evidence="12 13">
    <name type="scientific">Folsomia candida</name>
    <name type="common">Springtail</name>
    <dbReference type="NCBI Taxonomy" id="158441"/>
    <lineage>
        <taxon>Eukaryota</taxon>
        <taxon>Metazoa</taxon>
        <taxon>Ecdysozoa</taxon>
        <taxon>Arthropoda</taxon>
        <taxon>Hexapoda</taxon>
        <taxon>Collembola</taxon>
        <taxon>Entomobryomorpha</taxon>
        <taxon>Isotomoidea</taxon>
        <taxon>Isotomidae</taxon>
        <taxon>Proisotominae</taxon>
        <taxon>Folsomia</taxon>
    </lineage>
</organism>
<dbReference type="InterPro" id="IPR050565">
    <property type="entry name" value="LYPA1-2/EST-like"/>
</dbReference>
<dbReference type="GO" id="GO:0005737">
    <property type="term" value="C:cytoplasm"/>
    <property type="evidence" value="ECO:0007669"/>
    <property type="project" value="UniProtKB-SubCell"/>
</dbReference>
<evidence type="ECO:0000256" key="8">
    <source>
        <dbReference type="ARBA" id="ARBA00031195"/>
    </source>
</evidence>
<comment type="catalytic activity">
    <reaction evidence="10">
        <text>1-hexadecanoyl-sn-glycero-3-phosphocholine + H2O = sn-glycerol 3-phosphocholine + hexadecanoate + H(+)</text>
        <dbReference type="Rhea" id="RHEA:40435"/>
        <dbReference type="ChEBI" id="CHEBI:7896"/>
        <dbReference type="ChEBI" id="CHEBI:15377"/>
        <dbReference type="ChEBI" id="CHEBI:15378"/>
        <dbReference type="ChEBI" id="CHEBI:16870"/>
        <dbReference type="ChEBI" id="CHEBI:72998"/>
    </reaction>
    <physiologicalReaction direction="left-to-right" evidence="10">
        <dbReference type="Rhea" id="RHEA:40436"/>
    </physiologicalReaction>
</comment>